<dbReference type="InterPro" id="IPR029314">
    <property type="entry name" value="FANCI_S4"/>
</dbReference>
<feature type="region of interest" description="Disordered" evidence="1">
    <location>
        <begin position="358"/>
        <end position="401"/>
    </location>
</feature>
<evidence type="ECO:0000313" key="3">
    <source>
        <dbReference type="EMBL" id="GBP47373.1"/>
    </source>
</evidence>
<dbReference type="GO" id="GO:0070182">
    <property type="term" value="F:DNA polymerase binding"/>
    <property type="evidence" value="ECO:0007669"/>
    <property type="project" value="TreeGrafter"/>
</dbReference>
<proteinExistence type="predicted"/>
<dbReference type="InterPro" id="IPR026171">
    <property type="entry name" value="FANCI"/>
</dbReference>
<dbReference type="PANTHER" id="PTHR21818">
    <property type="entry name" value="BC025462 PROTEIN"/>
    <property type="match status" value="1"/>
</dbReference>
<sequence>MHSTETTENDLSESIAVILEQVNKALRNLDLETEPQTERDVHTKKLITALGHLVATVLENTNMECHPALTEATNKLEQHVRMTQRDCIALIPPLLAACCRQHQEGVLLHDLITKLTAVMGVIDEENSRVSESDSFVSVDDKTSQIVLGYACAHMVARFKHAEHLLSQAKDLQLALKCCTQFHMQKIDKELKEIFKCLVVQLSQMSSWCGKLAKLQFPVGLSSDKILQTCTRLYALLAAFMKQLIAYVGHDAALLHPIRLERLLKLSGKKLSTVIDNAITYVEASQGRRGGAGGGGGAGVLKDTRHIPRLVLEVERFSEYCLLLSHNTKVDLQQYLSLGTARDFRIKAPALQEALAQELNDTRPDDDAVDDDAETVLNSPIISDEENSSGGEESQPKKRKTR</sequence>
<organism evidence="3 4">
    <name type="scientific">Eumeta variegata</name>
    <name type="common">Bagworm moth</name>
    <name type="synonym">Eumeta japonica</name>
    <dbReference type="NCBI Taxonomy" id="151549"/>
    <lineage>
        <taxon>Eukaryota</taxon>
        <taxon>Metazoa</taxon>
        <taxon>Ecdysozoa</taxon>
        <taxon>Arthropoda</taxon>
        <taxon>Hexapoda</taxon>
        <taxon>Insecta</taxon>
        <taxon>Pterygota</taxon>
        <taxon>Neoptera</taxon>
        <taxon>Endopterygota</taxon>
        <taxon>Lepidoptera</taxon>
        <taxon>Glossata</taxon>
        <taxon>Ditrysia</taxon>
        <taxon>Tineoidea</taxon>
        <taxon>Psychidae</taxon>
        <taxon>Oiketicinae</taxon>
        <taxon>Eumeta</taxon>
    </lineage>
</organism>
<evidence type="ECO:0000313" key="4">
    <source>
        <dbReference type="Proteomes" id="UP000299102"/>
    </source>
</evidence>
<protein>
    <submittedName>
        <fullName evidence="3">Fanconi anemia group I protein homolog</fullName>
    </submittedName>
</protein>
<accession>A0A4C1W8L5</accession>
<reference evidence="3 4" key="1">
    <citation type="journal article" date="2019" name="Commun. Biol.">
        <title>The bagworm genome reveals a unique fibroin gene that provides high tensile strength.</title>
        <authorList>
            <person name="Kono N."/>
            <person name="Nakamura H."/>
            <person name="Ohtoshi R."/>
            <person name="Tomita M."/>
            <person name="Numata K."/>
            <person name="Arakawa K."/>
        </authorList>
    </citation>
    <scope>NUCLEOTIDE SEQUENCE [LARGE SCALE GENOMIC DNA]</scope>
</reference>
<comment type="caution">
    <text evidence="3">The sequence shown here is derived from an EMBL/GenBank/DDBJ whole genome shotgun (WGS) entry which is preliminary data.</text>
</comment>
<dbReference type="Pfam" id="PF14678">
    <property type="entry name" value="FANCI_S4"/>
    <property type="match status" value="1"/>
</dbReference>
<dbReference type="PANTHER" id="PTHR21818:SF0">
    <property type="entry name" value="FANCONI ANEMIA GROUP I PROTEIN"/>
    <property type="match status" value="1"/>
</dbReference>
<name>A0A4C1W8L5_EUMVA</name>
<evidence type="ECO:0000259" key="2">
    <source>
        <dbReference type="Pfam" id="PF14678"/>
    </source>
</evidence>
<dbReference type="OrthoDB" id="195089at2759"/>
<dbReference type="STRING" id="151549.A0A4C1W8L5"/>
<dbReference type="Proteomes" id="UP000299102">
    <property type="component" value="Unassembled WGS sequence"/>
</dbReference>
<dbReference type="GO" id="GO:0006281">
    <property type="term" value="P:DNA repair"/>
    <property type="evidence" value="ECO:0007669"/>
    <property type="project" value="InterPro"/>
</dbReference>
<dbReference type="EMBL" id="BGZK01000500">
    <property type="protein sequence ID" value="GBP47373.1"/>
    <property type="molecule type" value="Genomic_DNA"/>
</dbReference>
<evidence type="ECO:0000256" key="1">
    <source>
        <dbReference type="SAM" id="MobiDB-lite"/>
    </source>
</evidence>
<feature type="domain" description="FANCI solenoid 4" evidence="2">
    <location>
        <begin position="108"/>
        <end position="352"/>
    </location>
</feature>
<gene>
    <name evidence="3" type="primary">Fanci</name>
    <name evidence="3" type="ORF">EVAR_38975_1</name>
</gene>
<keyword evidence="4" id="KW-1185">Reference proteome</keyword>
<dbReference type="AlphaFoldDB" id="A0A4C1W8L5"/>